<comment type="similarity">
    <text evidence="3">Belongs to the histone H3 family.</text>
</comment>
<comment type="caution">
    <text evidence="10">The sequence shown here is derived from an EMBL/GenBank/DDBJ whole genome shotgun (WGS) entry which is preliminary data.</text>
</comment>
<feature type="domain" description="Core Histone H2A/H2B/H3" evidence="9">
    <location>
        <begin position="57"/>
        <end position="145"/>
    </location>
</feature>
<dbReference type="GO" id="GO:0003677">
    <property type="term" value="F:DNA binding"/>
    <property type="evidence" value="ECO:0007669"/>
    <property type="project" value="UniProtKB-KW"/>
</dbReference>
<evidence type="ECO:0000256" key="3">
    <source>
        <dbReference type="ARBA" id="ARBA00010343"/>
    </source>
</evidence>
<keyword evidence="5" id="KW-0238">DNA-binding</keyword>
<proteinExistence type="inferred from homology"/>
<dbReference type="InterPro" id="IPR007125">
    <property type="entry name" value="H2A/H2B/H3"/>
</dbReference>
<evidence type="ECO:0000256" key="2">
    <source>
        <dbReference type="ARBA" id="ARBA00004286"/>
    </source>
</evidence>
<feature type="region of interest" description="Disordered" evidence="8">
    <location>
        <begin position="1"/>
        <end position="58"/>
    </location>
</feature>
<reference evidence="10" key="1">
    <citation type="submission" date="2022-07" db="EMBL/GenBank/DDBJ databases">
        <title>Chromosome-level genome of Muraenolepis orangiensis.</title>
        <authorList>
            <person name="Kim J."/>
        </authorList>
    </citation>
    <scope>NUCLEOTIDE SEQUENCE</scope>
    <source>
        <strain evidence="10">KU_S4_2022</strain>
        <tissue evidence="10">Muscle</tissue>
    </source>
</reference>
<evidence type="ECO:0000313" key="10">
    <source>
        <dbReference type="EMBL" id="KAJ3609197.1"/>
    </source>
</evidence>
<protein>
    <recommendedName>
        <fullName evidence="9">Core Histone H2A/H2B/H3 domain-containing protein</fullName>
    </recommendedName>
</protein>
<evidence type="ECO:0000256" key="1">
    <source>
        <dbReference type="ARBA" id="ARBA00004123"/>
    </source>
</evidence>
<dbReference type="Pfam" id="PF00125">
    <property type="entry name" value="Histone"/>
    <property type="match status" value="1"/>
</dbReference>
<keyword evidence="6" id="KW-0539">Nucleus</keyword>
<dbReference type="OrthoDB" id="842664at2759"/>
<evidence type="ECO:0000256" key="5">
    <source>
        <dbReference type="ARBA" id="ARBA00023125"/>
    </source>
</evidence>
<feature type="compositionally biased region" description="Basic residues" evidence="8">
    <location>
        <begin position="9"/>
        <end position="20"/>
    </location>
</feature>
<dbReference type="PANTHER" id="PTHR45810">
    <property type="entry name" value="HISTONE H3.2"/>
    <property type="match status" value="1"/>
</dbReference>
<dbReference type="GO" id="GO:0005634">
    <property type="term" value="C:nucleus"/>
    <property type="evidence" value="ECO:0007669"/>
    <property type="project" value="UniProtKB-SubCell"/>
</dbReference>
<evidence type="ECO:0000256" key="8">
    <source>
        <dbReference type="SAM" id="MobiDB-lite"/>
    </source>
</evidence>
<dbReference type="PROSITE" id="PS00959">
    <property type="entry name" value="HISTONE_H3_2"/>
    <property type="match status" value="1"/>
</dbReference>
<evidence type="ECO:0000256" key="7">
    <source>
        <dbReference type="ARBA" id="ARBA00023269"/>
    </source>
</evidence>
<dbReference type="Proteomes" id="UP001148018">
    <property type="component" value="Unassembled WGS sequence"/>
</dbReference>
<dbReference type="GO" id="GO:0046982">
    <property type="term" value="F:protein heterodimerization activity"/>
    <property type="evidence" value="ECO:0007669"/>
    <property type="project" value="InterPro"/>
</dbReference>
<dbReference type="Gene3D" id="1.10.20.10">
    <property type="entry name" value="Histone, subunit A"/>
    <property type="match status" value="1"/>
</dbReference>
<accession>A0A9Q0ERI4</accession>
<keyword evidence="7" id="KW-0544">Nucleosome core</keyword>
<comment type="subcellular location">
    <subcellularLocation>
        <location evidence="2">Chromosome</location>
    </subcellularLocation>
    <subcellularLocation>
        <location evidence="1">Nucleus</location>
    </subcellularLocation>
</comment>
<dbReference type="GO" id="GO:0030527">
    <property type="term" value="F:structural constituent of chromatin"/>
    <property type="evidence" value="ECO:0007669"/>
    <property type="project" value="InterPro"/>
</dbReference>
<dbReference type="InterPro" id="IPR009072">
    <property type="entry name" value="Histone-fold"/>
</dbReference>
<evidence type="ECO:0000256" key="4">
    <source>
        <dbReference type="ARBA" id="ARBA00022454"/>
    </source>
</evidence>
<dbReference type="SUPFAM" id="SSF47113">
    <property type="entry name" value="Histone-fold"/>
    <property type="match status" value="1"/>
</dbReference>
<gene>
    <name evidence="10" type="ORF">NHX12_023721</name>
</gene>
<dbReference type="EMBL" id="JANIIK010000039">
    <property type="protein sequence ID" value="KAJ3609197.1"/>
    <property type="molecule type" value="Genomic_DNA"/>
</dbReference>
<evidence type="ECO:0000256" key="6">
    <source>
        <dbReference type="ARBA" id="ARBA00023242"/>
    </source>
</evidence>
<organism evidence="10 11">
    <name type="scientific">Muraenolepis orangiensis</name>
    <name type="common">Patagonian moray cod</name>
    <dbReference type="NCBI Taxonomy" id="630683"/>
    <lineage>
        <taxon>Eukaryota</taxon>
        <taxon>Metazoa</taxon>
        <taxon>Chordata</taxon>
        <taxon>Craniata</taxon>
        <taxon>Vertebrata</taxon>
        <taxon>Euteleostomi</taxon>
        <taxon>Actinopterygii</taxon>
        <taxon>Neopterygii</taxon>
        <taxon>Teleostei</taxon>
        <taxon>Neoteleostei</taxon>
        <taxon>Acanthomorphata</taxon>
        <taxon>Zeiogadaria</taxon>
        <taxon>Gadariae</taxon>
        <taxon>Gadiformes</taxon>
        <taxon>Muraenolepidoidei</taxon>
        <taxon>Muraenolepididae</taxon>
        <taxon>Muraenolepis</taxon>
    </lineage>
</organism>
<name>A0A9Q0ERI4_9TELE</name>
<sequence length="151" mass="17120">MVHPDTSALRRKGAAPRRRPPAQATPPLDVSGEGLGRRSSGASELPAPPKKKRKYRPGAKALMEIRKYQKSHELLLRKAPFARLVREVCQNYSMKHFRWQVHAIMALQEASEAFLVMLMANANLCAIHAKRVTLFPRDMQLARRLRGVNDM</sequence>
<dbReference type="InterPro" id="IPR000164">
    <property type="entry name" value="Histone_H3/CENP-A"/>
</dbReference>
<dbReference type="GO" id="GO:0000786">
    <property type="term" value="C:nucleosome"/>
    <property type="evidence" value="ECO:0007669"/>
    <property type="project" value="UniProtKB-KW"/>
</dbReference>
<keyword evidence="4" id="KW-0158">Chromosome</keyword>
<keyword evidence="11" id="KW-1185">Reference proteome</keyword>
<dbReference type="PRINTS" id="PR00622">
    <property type="entry name" value="HISTONEH3"/>
</dbReference>
<dbReference type="CDD" id="cd22911">
    <property type="entry name" value="HFD_H3"/>
    <property type="match status" value="1"/>
</dbReference>
<dbReference type="FunFam" id="1.10.20.10:FF:000085">
    <property type="entry name" value="Histone H3.2"/>
    <property type="match status" value="1"/>
</dbReference>
<evidence type="ECO:0000259" key="9">
    <source>
        <dbReference type="Pfam" id="PF00125"/>
    </source>
</evidence>
<dbReference type="AlphaFoldDB" id="A0A9Q0ERI4"/>
<dbReference type="PANTHER" id="PTHR45810:SF17">
    <property type="entry name" value="HISTONE H3-LIKE CENTROMERIC PROTEIN A"/>
    <property type="match status" value="1"/>
</dbReference>
<dbReference type="SMART" id="SM00428">
    <property type="entry name" value="H3"/>
    <property type="match status" value="1"/>
</dbReference>
<evidence type="ECO:0000313" key="11">
    <source>
        <dbReference type="Proteomes" id="UP001148018"/>
    </source>
</evidence>